<dbReference type="Proteomes" id="UP000003922">
    <property type="component" value="Unassembled WGS sequence"/>
</dbReference>
<comment type="caution">
    <text evidence="1">The sequence shown here is derived from an EMBL/GenBank/DDBJ whole genome shotgun (WGS) entry which is preliminary data.</text>
</comment>
<reference evidence="1" key="1">
    <citation type="submission" date="2004-02" db="EMBL/GenBank/DDBJ databases">
        <authorList>
            <consortium name="DOE Joint Genome Institute"/>
        </authorList>
    </citation>
    <scope>NUCLEOTIDE SEQUENCE [LARGE SCALE GENOMIC DNA]</scope>
    <source>
        <strain evidence="1">WH 8501</strain>
    </source>
</reference>
<dbReference type="AlphaFoldDB" id="Q4C0I0"/>
<name>Q4C0I0_CROWT</name>
<protein>
    <submittedName>
        <fullName evidence="1">Uncharacterized protein</fullName>
    </submittedName>
</protein>
<gene>
    <name evidence="1" type="ORF">CwatDRAFT_1961</name>
</gene>
<evidence type="ECO:0000313" key="1">
    <source>
        <dbReference type="EMBL" id="EAM49664.1"/>
    </source>
</evidence>
<accession>Q4C0I0</accession>
<reference evidence="1" key="3">
    <citation type="submission" date="2016-12" db="EMBL/GenBank/DDBJ databases">
        <title>Annotation of the draft genome assembly of Crocosphaera watsonii WH 8501.</title>
        <authorList>
            <consortium name="US DOE Joint Genome Institute (JGI-ORNL)"/>
            <person name="Larimer F."/>
            <person name="Land M."/>
        </authorList>
    </citation>
    <scope>NUCLEOTIDE SEQUENCE</scope>
    <source>
        <strain evidence="1">WH 8501</strain>
    </source>
</reference>
<dbReference type="EMBL" id="AADV02000058">
    <property type="protein sequence ID" value="EAM49664.1"/>
    <property type="molecule type" value="Genomic_DNA"/>
</dbReference>
<reference evidence="1" key="2">
    <citation type="submission" date="2005-06" db="EMBL/GenBank/DDBJ databases">
        <title>Sequencing of the draft genome and assembly of Crocosphaera watsonii WH 8501.</title>
        <authorList>
            <consortium name="US DOE Joint Genome Institute (JGI-PGF)"/>
            <person name="Copeland A."/>
            <person name="Lucas S."/>
            <person name="Lapidus A."/>
            <person name="Barry K."/>
            <person name="Detter C."/>
            <person name="Glavina T."/>
            <person name="Hammon N."/>
            <person name="Israni S."/>
            <person name="Pitluck S."/>
            <person name="Richardson P."/>
        </authorList>
    </citation>
    <scope>NUCLEOTIDE SEQUENCE [LARGE SCALE GENOMIC DNA]</scope>
    <source>
        <strain evidence="1">WH 8501</strain>
    </source>
</reference>
<sequence length="96" mass="11224">MVVYKTLRHVLFCTYPVQTPRCKEIWVVGANRYRNPEQDLPTDFEQKKVIYYQALSQPTDGNELITSLQQKMAEELENFDLGLKKNSSVKILTKRS</sequence>
<proteinExistence type="predicted"/>
<keyword evidence="2" id="KW-1185">Reference proteome</keyword>
<evidence type="ECO:0000313" key="2">
    <source>
        <dbReference type="Proteomes" id="UP000003922"/>
    </source>
</evidence>
<dbReference type="KEGG" id="cwa:CwatDRAFT_1961"/>
<dbReference type="RefSeq" id="WP_007306626.1">
    <property type="nucleotide sequence ID" value="NZ_CP191778.1"/>
</dbReference>
<organism evidence="1 2">
    <name type="scientific">Crocosphaera watsonii WH 8501</name>
    <dbReference type="NCBI Taxonomy" id="165597"/>
    <lineage>
        <taxon>Bacteria</taxon>
        <taxon>Bacillati</taxon>
        <taxon>Cyanobacteriota</taxon>
        <taxon>Cyanophyceae</taxon>
        <taxon>Oscillatoriophycideae</taxon>
        <taxon>Chroococcales</taxon>
        <taxon>Aphanothecaceae</taxon>
        <taxon>Crocosphaera</taxon>
    </lineage>
</organism>